<feature type="compositionally biased region" description="Basic residues" evidence="1">
    <location>
        <begin position="116"/>
        <end position="125"/>
    </location>
</feature>
<feature type="domain" description="Pop1 N-terminal" evidence="2">
    <location>
        <begin position="22"/>
        <end position="209"/>
    </location>
</feature>
<organism evidence="3 4">
    <name type="scientific">Cymbomonas tetramitiformis</name>
    <dbReference type="NCBI Taxonomy" id="36881"/>
    <lineage>
        <taxon>Eukaryota</taxon>
        <taxon>Viridiplantae</taxon>
        <taxon>Chlorophyta</taxon>
        <taxon>Pyramimonadophyceae</taxon>
        <taxon>Pyramimonadales</taxon>
        <taxon>Pyramimonadaceae</taxon>
        <taxon>Cymbomonas</taxon>
    </lineage>
</organism>
<evidence type="ECO:0000313" key="3">
    <source>
        <dbReference type="EMBL" id="KAK3262058.1"/>
    </source>
</evidence>
<dbReference type="GO" id="GO:0001682">
    <property type="term" value="P:tRNA 5'-leader removal"/>
    <property type="evidence" value="ECO:0007669"/>
    <property type="project" value="InterPro"/>
</dbReference>
<proteinExistence type="predicted"/>
<dbReference type="Proteomes" id="UP001190700">
    <property type="component" value="Unassembled WGS sequence"/>
</dbReference>
<feature type="compositionally biased region" description="Low complexity" evidence="1">
    <location>
        <begin position="132"/>
        <end position="142"/>
    </location>
</feature>
<sequence>MQAGNKGCSRSEVPRTLDVRQFAEARAVEIRALLGALELGSTRHTAGAHALPRSLRRRARSHKCFKWRRRPNLHVRQLRVAGLEPPNKRKRRQVAVPSEVTADASPGHAACDPHRPTNRKMRRRPGALQQRTLTSSPQPLTTPAGAVRWLETHQWTAKRQQMQQNYGMILPQRAVGRGHGARSVVASCRNPQRFVVHDASYHCALQLAGSQVRADAAARTCAVRS</sequence>
<dbReference type="GO" id="GO:0005655">
    <property type="term" value="C:nucleolar ribonuclease P complex"/>
    <property type="evidence" value="ECO:0007669"/>
    <property type="project" value="InterPro"/>
</dbReference>
<accession>A0AAE0FLQ2</accession>
<dbReference type="EMBL" id="LGRX02016487">
    <property type="protein sequence ID" value="KAK3262058.1"/>
    <property type="molecule type" value="Genomic_DNA"/>
</dbReference>
<dbReference type="InterPro" id="IPR039182">
    <property type="entry name" value="Pop1"/>
</dbReference>
<evidence type="ECO:0000259" key="2">
    <source>
        <dbReference type="Pfam" id="PF06978"/>
    </source>
</evidence>
<comment type="caution">
    <text evidence="3">The sequence shown here is derived from an EMBL/GenBank/DDBJ whole genome shotgun (WGS) entry which is preliminary data.</text>
</comment>
<keyword evidence="4" id="KW-1185">Reference proteome</keyword>
<evidence type="ECO:0000256" key="1">
    <source>
        <dbReference type="SAM" id="MobiDB-lite"/>
    </source>
</evidence>
<dbReference type="AlphaFoldDB" id="A0AAE0FLQ2"/>
<dbReference type="GO" id="GO:0000172">
    <property type="term" value="C:ribonuclease MRP complex"/>
    <property type="evidence" value="ECO:0007669"/>
    <property type="project" value="InterPro"/>
</dbReference>
<feature type="region of interest" description="Disordered" evidence="1">
    <location>
        <begin position="85"/>
        <end position="142"/>
    </location>
</feature>
<gene>
    <name evidence="3" type="ORF">CYMTET_29068</name>
</gene>
<evidence type="ECO:0000313" key="4">
    <source>
        <dbReference type="Proteomes" id="UP001190700"/>
    </source>
</evidence>
<protein>
    <recommendedName>
        <fullName evidence="2">Pop1 N-terminal domain-containing protein</fullName>
    </recommendedName>
</protein>
<dbReference type="InterPro" id="IPR009723">
    <property type="entry name" value="Pop1_N"/>
</dbReference>
<dbReference type="PANTHER" id="PTHR22731">
    <property type="entry name" value="RIBONUCLEASES P/MRP PROTEIN SUBUNIT POP1"/>
    <property type="match status" value="1"/>
</dbReference>
<name>A0AAE0FLQ2_9CHLO</name>
<dbReference type="Pfam" id="PF06978">
    <property type="entry name" value="POP1_N"/>
    <property type="match status" value="1"/>
</dbReference>
<dbReference type="PANTHER" id="PTHR22731:SF3">
    <property type="entry name" value="RIBONUCLEASES P_MRP PROTEIN SUBUNIT POP1"/>
    <property type="match status" value="1"/>
</dbReference>
<reference evidence="3 4" key="1">
    <citation type="journal article" date="2015" name="Genome Biol. Evol.">
        <title>Comparative Genomics of a Bacterivorous Green Alga Reveals Evolutionary Causalities and Consequences of Phago-Mixotrophic Mode of Nutrition.</title>
        <authorList>
            <person name="Burns J.A."/>
            <person name="Paasch A."/>
            <person name="Narechania A."/>
            <person name="Kim E."/>
        </authorList>
    </citation>
    <scope>NUCLEOTIDE SEQUENCE [LARGE SCALE GENOMIC DNA]</scope>
    <source>
        <strain evidence="3 4">PLY_AMNH</strain>
    </source>
</reference>